<evidence type="ECO:0000256" key="1">
    <source>
        <dbReference type="ARBA" id="ARBA00023015"/>
    </source>
</evidence>
<dbReference type="Pfam" id="PF00356">
    <property type="entry name" value="LacI"/>
    <property type="match status" value="1"/>
</dbReference>
<dbReference type="GO" id="GO:0000976">
    <property type="term" value="F:transcription cis-regulatory region binding"/>
    <property type="evidence" value="ECO:0007669"/>
    <property type="project" value="TreeGrafter"/>
</dbReference>
<dbReference type="CDD" id="cd20010">
    <property type="entry name" value="PBP1_AglR-like"/>
    <property type="match status" value="1"/>
</dbReference>
<name>A0A5C4NB45_9RHOB</name>
<accession>A0A5C4NB45</accession>
<keyword evidence="6" id="KW-1185">Reference proteome</keyword>
<dbReference type="Pfam" id="PF13377">
    <property type="entry name" value="Peripla_BP_3"/>
    <property type="match status" value="1"/>
</dbReference>
<keyword evidence="3" id="KW-0804">Transcription</keyword>
<dbReference type="SMART" id="SM00354">
    <property type="entry name" value="HTH_LACI"/>
    <property type="match status" value="1"/>
</dbReference>
<comment type="caution">
    <text evidence="5">The sequence shown here is derived from an EMBL/GenBank/DDBJ whole genome shotgun (WGS) entry which is preliminary data.</text>
</comment>
<dbReference type="InterPro" id="IPR046335">
    <property type="entry name" value="LacI/GalR-like_sensor"/>
</dbReference>
<keyword evidence="1" id="KW-0805">Transcription regulation</keyword>
<dbReference type="CDD" id="cd01392">
    <property type="entry name" value="HTH_LacI"/>
    <property type="match status" value="1"/>
</dbReference>
<keyword evidence="2 5" id="KW-0238">DNA-binding</keyword>
<organism evidence="5 6">
    <name type="scientific">Rubellimicrobium roseum</name>
    <dbReference type="NCBI Taxonomy" id="687525"/>
    <lineage>
        <taxon>Bacteria</taxon>
        <taxon>Pseudomonadati</taxon>
        <taxon>Pseudomonadota</taxon>
        <taxon>Alphaproteobacteria</taxon>
        <taxon>Rhodobacterales</taxon>
        <taxon>Roseobacteraceae</taxon>
        <taxon>Rubellimicrobium</taxon>
    </lineage>
</organism>
<dbReference type="Gene3D" id="3.40.50.2300">
    <property type="match status" value="2"/>
</dbReference>
<dbReference type="Proteomes" id="UP000305709">
    <property type="component" value="Unassembled WGS sequence"/>
</dbReference>
<dbReference type="InterPro" id="IPR010982">
    <property type="entry name" value="Lambda_DNA-bd_dom_sf"/>
</dbReference>
<dbReference type="InterPro" id="IPR000843">
    <property type="entry name" value="HTH_LacI"/>
</dbReference>
<reference evidence="5 6" key="1">
    <citation type="submission" date="2019-06" db="EMBL/GenBank/DDBJ databases">
        <authorList>
            <person name="Jiang L."/>
        </authorList>
    </citation>
    <scope>NUCLEOTIDE SEQUENCE [LARGE SCALE GENOMIC DNA]</scope>
    <source>
        <strain evidence="5 6">YIM 48858</strain>
    </source>
</reference>
<dbReference type="EMBL" id="VDFV01000031">
    <property type="protein sequence ID" value="TNC66618.1"/>
    <property type="molecule type" value="Genomic_DNA"/>
</dbReference>
<evidence type="ECO:0000259" key="4">
    <source>
        <dbReference type="PROSITE" id="PS50932"/>
    </source>
</evidence>
<evidence type="ECO:0000256" key="3">
    <source>
        <dbReference type="ARBA" id="ARBA00023163"/>
    </source>
</evidence>
<evidence type="ECO:0000313" key="5">
    <source>
        <dbReference type="EMBL" id="TNC66618.1"/>
    </source>
</evidence>
<dbReference type="GO" id="GO:0003700">
    <property type="term" value="F:DNA-binding transcription factor activity"/>
    <property type="evidence" value="ECO:0007669"/>
    <property type="project" value="TreeGrafter"/>
</dbReference>
<dbReference type="SUPFAM" id="SSF53822">
    <property type="entry name" value="Periplasmic binding protein-like I"/>
    <property type="match status" value="1"/>
</dbReference>
<feature type="domain" description="HTH lacI-type" evidence="4">
    <location>
        <begin position="2"/>
        <end position="56"/>
    </location>
</feature>
<dbReference type="OrthoDB" id="234496at2"/>
<evidence type="ECO:0000313" key="6">
    <source>
        <dbReference type="Proteomes" id="UP000305709"/>
    </source>
</evidence>
<proteinExistence type="predicted"/>
<dbReference type="Gene3D" id="1.10.260.40">
    <property type="entry name" value="lambda repressor-like DNA-binding domains"/>
    <property type="match status" value="1"/>
</dbReference>
<dbReference type="PROSITE" id="PS50932">
    <property type="entry name" value="HTH_LACI_2"/>
    <property type="match status" value="1"/>
</dbReference>
<protein>
    <submittedName>
        <fullName evidence="5">LacI family DNA-binding transcriptional regulator</fullName>
    </submittedName>
</protein>
<dbReference type="PANTHER" id="PTHR30146">
    <property type="entry name" value="LACI-RELATED TRANSCRIPTIONAL REPRESSOR"/>
    <property type="match status" value="1"/>
</dbReference>
<dbReference type="PANTHER" id="PTHR30146:SF155">
    <property type="entry name" value="ALANINE RACEMASE"/>
    <property type="match status" value="1"/>
</dbReference>
<evidence type="ECO:0000256" key="2">
    <source>
        <dbReference type="ARBA" id="ARBA00023125"/>
    </source>
</evidence>
<dbReference type="SUPFAM" id="SSF47413">
    <property type="entry name" value="lambda repressor-like DNA-binding domains"/>
    <property type="match status" value="1"/>
</dbReference>
<sequence>MSGIRALARRLELSIGTVSRALNGRPDVNPATRDRVLNAAREMGYRPNQSGRALRHGRTSTVGLVMETGNPSTLGGDSFFMWLVDALQEELAVAGLDLVILPCHSADDPIAFLERQVARRAVDALIISATRRQDARIAYLAGSDTPFVALGRSETPGDYAWIDLDFETVARESVERLAALGHRRIAVAVPQGDANLAHLYLRGYRAAVAALGLPDDPALVLRTSASENGGVEVAQAILAMDPRPTAVMLGHEMMAIGLYSTLERAGLRPGADLSVVGFRQNPQLGFLSPSLACFRLDLGELGRALGRSVVDVLASPAGLKPGRLIWPMGFEPGPSMEPPPL</sequence>
<dbReference type="RefSeq" id="WP_139082746.1">
    <property type="nucleotide sequence ID" value="NZ_VDFV01000031.1"/>
</dbReference>
<dbReference type="InterPro" id="IPR028082">
    <property type="entry name" value="Peripla_BP_I"/>
</dbReference>
<gene>
    <name evidence="5" type="ORF">FHG71_16215</name>
</gene>
<dbReference type="AlphaFoldDB" id="A0A5C4NB45"/>